<keyword evidence="7 9" id="KW-0472">Membrane</keyword>
<organism evidence="10 11">
    <name type="scientific">Uabimicrobium amorphum</name>
    <dbReference type="NCBI Taxonomy" id="2596890"/>
    <lineage>
        <taxon>Bacteria</taxon>
        <taxon>Pseudomonadati</taxon>
        <taxon>Planctomycetota</taxon>
        <taxon>Candidatus Uabimicrobiia</taxon>
        <taxon>Candidatus Uabimicrobiales</taxon>
        <taxon>Candidatus Uabimicrobiaceae</taxon>
        <taxon>Candidatus Uabimicrobium</taxon>
    </lineage>
</organism>
<evidence type="ECO:0000256" key="1">
    <source>
        <dbReference type="ARBA" id="ARBA00004653"/>
    </source>
</evidence>
<feature type="transmembrane region" description="Helical" evidence="9">
    <location>
        <begin position="6"/>
        <end position="23"/>
    </location>
</feature>
<name>A0A5S9IPJ5_UABAM</name>
<dbReference type="RefSeq" id="WP_151969789.1">
    <property type="nucleotide sequence ID" value="NZ_AP019860.1"/>
</dbReference>
<dbReference type="SUPFAM" id="SSF53448">
    <property type="entry name" value="Nucleotide-diphospho-sugar transferases"/>
    <property type="match status" value="1"/>
</dbReference>
<dbReference type="PANTHER" id="PTHR32044">
    <property type="entry name" value="GLUCOMANNAN 4-BETA-MANNOSYLTRANSFERASE 9"/>
    <property type="match status" value="1"/>
</dbReference>
<dbReference type="CDD" id="cd06437">
    <property type="entry name" value="CESA_CaSu_A2"/>
    <property type="match status" value="1"/>
</dbReference>
<evidence type="ECO:0000256" key="2">
    <source>
        <dbReference type="ARBA" id="ARBA00022676"/>
    </source>
</evidence>
<protein>
    <submittedName>
        <fullName evidence="10">Glycosyl transferase</fullName>
    </submittedName>
</protein>
<keyword evidence="4 9" id="KW-0812">Transmembrane</keyword>
<evidence type="ECO:0000313" key="11">
    <source>
        <dbReference type="Proteomes" id="UP000326354"/>
    </source>
</evidence>
<comment type="subcellular location">
    <subcellularLocation>
        <location evidence="1">Golgi apparatus membrane</location>
        <topology evidence="1">Multi-pass membrane protein</topology>
    </subcellularLocation>
</comment>
<dbReference type="GO" id="GO:0016757">
    <property type="term" value="F:glycosyltransferase activity"/>
    <property type="evidence" value="ECO:0007669"/>
    <property type="project" value="UniProtKB-KW"/>
</dbReference>
<keyword evidence="3 10" id="KW-0808">Transferase</keyword>
<dbReference type="Pfam" id="PF13641">
    <property type="entry name" value="Glyco_tranf_2_3"/>
    <property type="match status" value="1"/>
</dbReference>
<accession>A0A5S9IPJ5</accession>
<feature type="transmembrane region" description="Helical" evidence="9">
    <location>
        <begin position="429"/>
        <end position="449"/>
    </location>
</feature>
<evidence type="ECO:0000313" key="10">
    <source>
        <dbReference type="EMBL" id="BBM85699.1"/>
    </source>
</evidence>
<dbReference type="Gene3D" id="3.90.550.10">
    <property type="entry name" value="Spore Coat Polysaccharide Biosynthesis Protein SpsA, Chain A"/>
    <property type="match status" value="1"/>
</dbReference>
<dbReference type="KEGG" id="uam:UABAM_04074"/>
<gene>
    <name evidence="10" type="ORF">UABAM_04074</name>
</gene>
<keyword evidence="8" id="KW-0961">Cell wall biogenesis/degradation</keyword>
<evidence type="ECO:0000256" key="4">
    <source>
        <dbReference type="ARBA" id="ARBA00022692"/>
    </source>
</evidence>
<keyword evidence="11" id="KW-1185">Reference proteome</keyword>
<dbReference type="EMBL" id="AP019860">
    <property type="protein sequence ID" value="BBM85699.1"/>
    <property type="molecule type" value="Genomic_DNA"/>
</dbReference>
<evidence type="ECO:0000256" key="9">
    <source>
        <dbReference type="SAM" id="Phobius"/>
    </source>
</evidence>
<evidence type="ECO:0000256" key="6">
    <source>
        <dbReference type="ARBA" id="ARBA00023034"/>
    </source>
</evidence>
<dbReference type="GO" id="GO:0071555">
    <property type="term" value="P:cell wall organization"/>
    <property type="evidence" value="ECO:0007669"/>
    <property type="project" value="UniProtKB-KW"/>
</dbReference>
<keyword evidence="2" id="KW-0328">Glycosyltransferase</keyword>
<dbReference type="OrthoDB" id="154460at2"/>
<evidence type="ECO:0000256" key="8">
    <source>
        <dbReference type="ARBA" id="ARBA00023316"/>
    </source>
</evidence>
<feature type="transmembrane region" description="Helical" evidence="9">
    <location>
        <begin position="310"/>
        <end position="329"/>
    </location>
</feature>
<dbReference type="PANTHER" id="PTHR32044:SF80">
    <property type="entry name" value="XYLOGLUCAN GLYCOSYLTRANSFERASE 2-RELATED"/>
    <property type="match status" value="1"/>
</dbReference>
<feature type="transmembrane region" description="Helical" evidence="9">
    <location>
        <begin position="335"/>
        <end position="357"/>
    </location>
</feature>
<evidence type="ECO:0000256" key="7">
    <source>
        <dbReference type="ARBA" id="ARBA00023136"/>
    </source>
</evidence>
<keyword evidence="5 9" id="KW-1133">Transmembrane helix</keyword>
<feature type="transmembrane region" description="Helical" evidence="9">
    <location>
        <begin position="455"/>
        <end position="476"/>
    </location>
</feature>
<dbReference type="Proteomes" id="UP000326354">
    <property type="component" value="Chromosome"/>
</dbReference>
<dbReference type="AlphaFoldDB" id="A0A5S9IPJ5"/>
<sequence>MSREILLTFYFITLCILSIYGLHRYQLLHLYYKYKRPPQKPRKKFPSLPHVTIQLPIYNEMYVVERLIDSVAAVDYPKDLLEIQVLDDSTDETQKICQKKVEEYQQKLNIHYIHRTNREGFKAGALANGMQKATGEFIAIFDADFVPCKNFLHDTIHYFTDEKVGLIQARWEHINRDDSLLTQVQSIFLDGHFMIEQTARNSSGRFFNFNGTAGIWRKETIIDAGGWEHDTLTEDMDLSFRAQIKNWQFIFLPNVAAPAELPMTVSAFKSQQHRWSKGTIQVCKKLLIPILKSKAPFKAKTEAFIQLTNNFVYLLMFVFSLLMFPALIYRTQNDWYTLLLIDLPLFIAATISINSFYAASQIEIHKNWLQRLKYLPFVTAIGIGLCVSNSKAVLEAIFNHKTGFVRTPKYNAKNNKEKSSRRYKVKNNILPYVELALAVYFCFIVHTAYKMQAYVAIPFLLLFLYGYAYMATITLWEKFTISHKNAHIETGEVNQLKEAC</sequence>
<keyword evidence="6" id="KW-0333">Golgi apparatus</keyword>
<dbReference type="FunFam" id="3.90.550.10:FF:000057">
    <property type="entry name" value="Glycosyltransferase-like protein, family 2"/>
    <property type="match status" value="1"/>
</dbReference>
<dbReference type="InterPro" id="IPR029044">
    <property type="entry name" value="Nucleotide-diphossugar_trans"/>
</dbReference>
<proteinExistence type="predicted"/>
<evidence type="ECO:0000256" key="3">
    <source>
        <dbReference type="ARBA" id="ARBA00022679"/>
    </source>
</evidence>
<reference evidence="10 11" key="1">
    <citation type="submission" date="2019-08" db="EMBL/GenBank/DDBJ databases">
        <title>Complete genome sequence of Candidatus Uab amorphum.</title>
        <authorList>
            <person name="Shiratori T."/>
            <person name="Suzuki S."/>
            <person name="Kakizawa Y."/>
            <person name="Ishida K."/>
        </authorList>
    </citation>
    <scope>NUCLEOTIDE SEQUENCE [LARGE SCALE GENOMIC DNA]</scope>
    <source>
        <strain evidence="10 11">SRT547</strain>
    </source>
</reference>
<evidence type="ECO:0000256" key="5">
    <source>
        <dbReference type="ARBA" id="ARBA00022989"/>
    </source>
</evidence>